<gene>
    <name evidence="2" type="ORF">PITC_031460</name>
</gene>
<comment type="caution">
    <text evidence="2">The sequence shown here is derived from an EMBL/GenBank/DDBJ whole genome shotgun (WGS) entry which is preliminary data.</text>
</comment>
<reference evidence="2 3" key="1">
    <citation type="journal article" date="2015" name="Mol. Plant Microbe Interact.">
        <title>Genome, transcriptome, and functional analyses of Penicillium expansum provide new insights into secondary metabolism and pathogenicity.</title>
        <authorList>
            <person name="Ballester A.R."/>
            <person name="Marcet-Houben M."/>
            <person name="Levin E."/>
            <person name="Sela N."/>
            <person name="Selma-Lazaro C."/>
            <person name="Carmona L."/>
            <person name="Wisniewski M."/>
            <person name="Droby S."/>
            <person name="Gonzalez-Candelas L."/>
            <person name="Gabaldon T."/>
        </authorList>
    </citation>
    <scope>NUCLEOTIDE SEQUENCE [LARGE SCALE GENOMIC DNA]</scope>
    <source>
        <strain evidence="2 3">PHI-1</strain>
    </source>
</reference>
<evidence type="ECO:0000313" key="3">
    <source>
        <dbReference type="Proteomes" id="UP000030104"/>
    </source>
</evidence>
<dbReference type="STRING" id="40296.A0A0A2L6S5"/>
<feature type="region of interest" description="Disordered" evidence="1">
    <location>
        <begin position="465"/>
        <end position="489"/>
    </location>
</feature>
<dbReference type="OrthoDB" id="416786at2759"/>
<dbReference type="EMBL" id="JQGA01000558">
    <property type="protein sequence ID" value="KGO74908.1"/>
    <property type="molecule type" value="Genomic_DNA"/>
</dbReference>
<dbReference type="Gene3D" id="3.40.50.150">
    <property type="entry name" value="Vaccinia Virus protein VP39"/>
    <property type="match status" value="1"/>
</dbReference>
<dbReference type="SUPFAM" id="SSF53335">
    <property type="entry name" value="S-adenosyl-L-methionine-dependent methyltransferases"/>
    <property type="match status" value="1"/>
</dbReference>
<dbReference type="Proteomes" id="UP000030104">
    <property type="component" value="Unassembled WGS sequence"/>
</dbReference>
<dbReference type="AlphaFoldDB" id="A0A0A2L6S5"/>
<organism evidence="2 3">
    <name type="scientific">Penicillium italicum</name>
    <name type="common">Blue mold</name>
    <dbReference type="NCBI Taxonomy" id="40296"/>
    <lineage>
        <taxon>Eukaryota</taxon>
        <taxon>Fungi</taxon>
        <taxon>Dikarya</taxon>
        <taxon>Ascomycota</taxon>
        <taxon>Pezizomycotina</taxon>
        <taxon>Eurotiomycetes</taxon>
        <taxon>Eurotiomycetidae</taxon>
        <taxon>Eurotiales</taxon>
        <taxon>Aspergillaceae</taxon>
        <taxon>Penicillium</taxon>
    </lineage>
</organism>
<dbReference type="InterPro" id="IPR029063">
    <property type="entry name" value="SAM-dependent_MTases_sf"/>
</dbReference>
<dbReference type="OMA" id="ATILWID"/>
<name>A0A0A2L6S5_PENIT</name>
<dbReference type="PhylomeDB" id="A0A0A2L6S5"/>
<protein>
    <submittedName>
        <fullName evidence="2">Uncharacterized protein</fullName>
    </submittedName>
</protein>
<dbReference type="Gene3D" id="3.30.300.30">
    <property type="match status" value="1"/>
</dbReference>
<evidence type="ECO:0000313" key="2">
    <source>
        <dbReference type="EMBL" id="KGO74908.1"/>
    </source>
</evidence>
<evidence type="ECO:0000256" key="1">
    <source>
        <dbReference type="SAM" id="MobiDB-lite"/>
    </source>
</evidence>
<dbReference type="InterPro" id="IPR045851">
    <property type="entry name" value="AMP-bd_C_sf"/>
</dbReference>
<dbReference type="SUPFAM" id="SSF56801">
    <property type="entry name" value="Acetyl-CoA synthetase-like"/>
    <property type="match status" value="1"/>
</dbReference>
<proteinExistence type="predicted"/>
<keyword evidence="3" id="KW-1185">Reference proteome</keyword>
<dbReference type="HOGENOM" id="CLU_488329_0_0_1"/>
<accession>A0A0A2L6S5</accession>
<sequence length="536" mass="59612">MAISPNGSIDVARIENTLHNHKDVKDAVVVVRDSPEPSVVGFVTLGKPESKEPMNAAALPGSKEETRQVRLWQSVFDRGIYTAFDKTEPVGRDFTGWVSAYNGVPLDIGEMNEWLDDTIATIVDSHGNQSLDVLELGTGSGMILFNLPKSLGSYHGLDPAKKAVEFVNTTAKSFPHLDSKVHIYLGTATDFHLLQSASPNIAIINSVSQYFPSPAYLTKVVKGLLGLDSMRTIFFGDVRSQALVEEFLVSKAFDKMGKNATKEGVREEMAQPQSEFFVDPAFFTSLSSQFPDQIEHVEILPKRMKARNELVQYRFAAVIHVRNRETGALQPMAIHEVKDNQWIDFIHQKLDRESLLRHLQGSPLCDVAVSNIPYSETIFERHVIDSVTGTENEDTDWLSCVRQKSRETSSFSALDLVSVAKEAGCQVEISWARQHSQRGGLDAIFHHHPPSNGCRVLFRFPTDHQGRPADTFTNQPLQKQSKQASQQKDKLTAQKIQKTLRAELPLHLVPKDIVVLDMLPISGSGDVDRHALAAKI</sequence>